<accession>A0ABN9CJS2</accession>
<gene>
    <name evidence="1" type="ORF">SPARVUS_LOCUS5156988</name>
</gene>
<keyword evidence="2" id="KW-1185">Reference proteome</keyword>
<protein>
    <submittedName>
        <fullName evidence="1">Uncharacterized protein</fullName>
    </submittedName>
</protein>
<dbReference type="Proteomes" id="UP001162483">
    <property type="component" value="Unassembled WGS sequence"/>
</dbReference>
<name>A0ABN9CJS2_9NEOB</name>
<proteinExistence type="predicted"/>
<sequence length="93" mass="10920">MYIHTHRHMYIHTDTHTQTHVQTRRHMYKHADTCTRTHVHVHTPSPHKQLQYFVITHRAGYCTLGGGREHSTHSLRLLSVRSAIEQSDVSQCQ</sequence>
<reference evidence="1" key="1">
    <citation type="submission" date="2023-05" db="EMBL/GenBank/DDBJ databases">
        <authorList>
            <person name="Stuckert A."/>
        </authorList>
    </citation>
    <scope>NUCLEOTIDE SEQUENCE</scope>
</reference>
<comment type="caution">
    <text evidence="1">The sequence shown here is derived from an EMBL/GenBank/DDBJ whole genome shotgun (WGS) entry which is preliminary data.</text>
</comment>
<dbReference type="EMBL" id="CATNWA010010447">
    <property type="protein sequence ID" value="CAI9559920.1"/>
    <property type="molecule type" value="Genomic_DNA"/>
</dbReference>
<evidence type="ECO:0000313" key="1">
    <source>
        <dbReference type="EMBL" id="CAI9559920.1"/>
    </source>
</evidence>
<organism evidence="1 2">
    <name type="scientific">Staurois parvus</name>
    <dbReference type="NCBI Taxonomy" id="386267"/>
    <lineage>
        <taxon>Eukaryota</taxon>
        <taxon>Metazoa</taxon>
        <taxon>Chordata</taxon>
        <taxon>Craniata</taxon>
        <taxon>Vertebrata</taxon>
        <taxon>Euteleostomi</taxon>
        <taxon>Amphibia</taxon>
        <taxon>Batrachia</taxon>
        <taxon>Anura</taxon>
        <taxon>Neobatrachia</taxon>
        <taxon>Ranoidea</taxon>
        <taxon>Ranidae</taxon>
        <taxon>Staurois</taxon>
    </lineage>
</organism>
<evidence type="ECO:0000313" key="2">
    <source>
        <dbReference type="Proteomes" id="UP001162483"/>
    </source>
</evidence>